<dbReference type="InterPro" id="IPR043128">
    <property type="entry name" value="Rev_trsase/Diguanyl_cyclase"/>
</dbReference>
<dbReference type="PANTHER" id="PTHR33064:SF37">
    <property type="entry name" value="RIBONUCLEASE H"/>
    <property type="match status" value="1"/>
</dbReference>
<organism evidence="2 3">
    <name type="scientific">Solanum verrucosum</name>
    <dbReference type="NCBI Taxonomy" id="315347"/>
    <lineage>
        <taxon>Eukaryota</taxon>
        <taxon>Viridiplantae</taxon>
        <taxon>Streptophyta</taxon>
        <taxon>Embryophyta</taxon>
        <taxon>Tracheophyta</taxon>
        <taxon>Spermatophyta</taxon>
        <taxon>Magnoliopsida</taxon>
        <taxon>eudicotyledons</taxon>
        <taxon>Gunneridae</taxon>
        <taxon>Pentapetalae</taxon>
        <taxon>asterids</taxon>
        <taxon>lamiids</taxon>
        <taxon>Solanales</taxon>
        <taxon>Solanaceae</taxon>
        <taxon>Solanoideae</taxon>
        <taxon>Solaneae</taxon>
        <taxon>Solanum</taxon>
    </lineage>
</organism>
<accession>A0AAF0UFS2</accession>
<evidence type="ECO:0000313" key="3">
    <source>
        <dbReference type="Proteomes" id="UP001234989"/>
    </source>
</evidence>
<dbReference type="FunFam" id="3.30.70.270:FF:000020">
    <property type="entry name" value="Transposon Tf2-6 polyprotein-like Protein"/>
    <property type="match status" value="1"/>
</dbReference>
<keyword evidence="3" id="KW-1185">Reference proteome</keyword>
<feature type="domain" description="Reverse transcriptase/retrotransposon-derived protein RNase H-like" evidence="1">
    <location>
        <begin position="37"/>
        <end position="92"/>
    </location>
</feature>
<sequence>MHSFLGLTGYYRRFVEGFSCIASPLMRLTLKKVKFLWSEACEKSFRELKDRLTTTPILTLVEGSDGFVLYCDASWFDLSCILMQHGEVIAYALCQFKDGLFANVRAVGRSHG</sequence>
<dbReference type="AlphaFoldDB" id="A0AAF0UFS2"/>
<dbReference type="PANTHER" id="PTHR33064">
    <property type="entry name" value="POL PROTEIN"/>
    <property type="match status" value="1"/>
</dbReference>
<evidence type="ECO:0000259" key="1">
    <source>
        <dbReference type="Pfam" id="PF17919"/>
    </source>
</evidence>
<dbReference type="SUPFAM" id="SSF56672">
    <property type="entry name" value="DNA/RNA polymerases"/>
    <property type="match status" value="1"/>
</dbReference>
<dbReference type="InterPro" id="IPR051320">
    <property type="entry name" value="Viral_Replic_Matur_Polypro"/>
</dbReference>
<gene>
    <name evidence="2" type="ORF">MTR67_038768</name>
</gene>
<name>A0AAF0UFS2_SOLVR</name>
<dbReference type="Pfam" id="PF17919">
    <property type="entry name" value="RT_RNaseH_2"/>
    <property type="match status" value="1"/>
</dbReference>
<dbReference type="EMBL" id="CP133620">
    <property type="protein sequence ID" value="WMV45383.1"/>
    <property type="molecule type" value="Genomic_DNA"/>
</dbReference>
<protein>
    <recommendedName>
        <fullName evidence="1">Reverse transcriptase/retrotransposon-derived protein RNase H-like domain-containing protein</fullName>
    </recommendedName>
</protein>
<dbReference type="Proteomes" id="UP001234989">
    <property type="component" value="Chromosome 9"/>
</dbReference>
<dbReference type="InterPro" id="IPR041577">
    <property type="entry name" value="RT_RNaseH_2"/>
</dbReference>
<dbReference type="InterPro" id="IPR043502">
    <property type="entry name" value="DNA/RNA_pol_sf"/>
</dbReference>
<evidence type="ECO:0000313" key="2">
    <source>
        <dbReference type="EMBL" id="WMV45383.1"/>
    </source>
</evidence>
<proteinExistence type="predicted"/>
<dbReference type="Gene3D" id="3.30.70.270">
    <property type="match status" value="1"/>
</dbReference>
<reference evidence="2" key="1">
    <citation type="submission" date="2023-08" db="EMBL/GenBank/DDBJ databases">
        <title>A de novo genome assembly of Solanum verrucosum Schlechtendal, a Mexican diploid species geographically isolated from the other diploid A-genome species in potato relatives.</title>
        <authorList>
            <person name="Hosaka K."/>
        </authorList>
    </citation>
    <scope>NUCLEOTIDE SEQUENCE</scope>
    <source>
        <tissue evidence="2">Young leaves</tissue>
    </source>
</reference>